<evidence type="ECO:0000256" key="4">
    <source>
        <dbReference type="ARBA" id="ARBA00023136"/>
    </source>
</evidence>
<dbReference type="Pfam" id="PF20684">
    <property type="entry name" value="Fung_rhodopsin"/>
    <property type="match status" value="1"/>
</dbReference>
<evidence type="ECO:0000256" key="5">
    <source>
        <dbReference type="ARBA" id="ARBA00038359"/>
    </source>
</evidence>
<feature type="transmembrane region" description="Helical" evidence="6">
    <location>
        <begin position="225"/>
        <end position="250"/>
    </location>
</feature>
<evidence type="ECO:0000256" key="3">
    <source>
        <dbReference type="ARBA" id="ARBA00022989"/>
    </source>
</evidence>
<evidence type="ECO:0000259" key="7">
    <source>
        <dbReference type="Pfam" id="PF20684"/>
    </source>
</evidence>
<proteinExistence type="inferred from homology"/>
<keyword evidence="2 6" id="KW-0812">Transmembrane</keyword>
<comment type="caution">
    <text evidence="8">The sequence shown here is derived from an EMBL/GenBank/DDBJ whole genome shotgun (WGS) entry which is preliminary data.</text>
</comment>
<accession>A0ABR4JDS8</accession>
<feature type="domain" description="Rhodopsin" evidence="7">
    <location>
        <begin position="60"/>
        <end position="253"/>
    </location>
</feature>
<keyword evidence="9" id="KW-1185">Reference proteome</keyword>
<gene>
    <name evidence="8" type="ORF">BJY01DRAFT_251091</name>
</gene>
<evidence type="ECO:0000256" key="1">
    <source>
        <dbReference type="ARBA" id="ARBA00004141"/>
    </source>
</evidence>
<evidence type="ECO:0000256" key="6">
    <source>
        <dbReference type="SAM" id="Phobius"/>
    </source>
</evidence>
<sequence>MPKQGRTGLSENTLLQISLSTQILCYTLVTLFVILRLVLQRRLGKPFSADDDAFCGGAEKESNLTVSEIETSFKVSYASTIFYAPLALSVKVTLLLVLAKIYRPCRFGTIAIYATLALNMFYYTTILFVKAFICNPVSAYWTSKGEPSEKCLNRFAVIAADSSISVISDIAILVLPIILTWPLQMAARLKVKVMALLGLGGVAVGFSLYRLVLVVTDRNSPDQTILFMRVLLSGNAEGGIGLICACLPALSKYHSHRRSSRHEGQGLLDNSPQAKQQRYLYNHDDQWPGIFDGSQGRDSLQSHKMETRIWRSSTSSAAGTCAAIAQHDIGALSPDCSSSIAIRKDVTVRQQLDDHPP</sequence>
<organism evidence="8 9">
    <name type="scientific">Aspergillus pseudoustus</name>
    <dbReference type="NCBI Taxonomy" id="1810923"/>
    <lineage>
        <taxon>Eukaryota</taxon>
        <taxon>Fungi</taxon>
        <taxon>Dikarya</taxon>
        <taxon>Ascomycota</taxon>
        <taxon>Pezizomycotina</taxon>
        <taxon>Eurotiomycetes</taxon>
        <taxon>Eurotiomycetidae</taxon>
        <taxon>Eurotiales</taxon>
        <taxon>Aspergillaceae</taxon>
        <taxon>Aspergillus</taxon>
        <taxon>Aspergillus subgen. Nidulantes</taxon>
    </lineage>
</organism>
<dbReference type="InterPro" id="IPR052337">
    <property type="entry name" value="SAT4-like"/>
</dbReference>
<feature type="transmembrane region" description="Helical" evidence="6">
    <location>
        <begin position="193"/>
        <end position="213"/>
    </location>
</feature>
<evidence type="ECO:0000313" key="9">
    <source>
        <dbReference type="Proteomes" id="UP001610446"/>
    </source>
</evidence>
<evidence type="ECO:0000256" key="2">
    <source>
        <dbReference type="ARBA" id="ARBA00022692"/>
    </source>
</evidence>
<evidence type="ECO:0000313" key="8">
    <source>
        <dbReference type="EMBL" id="KAL2838189.1"/>
    </source>
</evidence>
<keyword evidence="4 6" id="KW-0472">Membrane</keyword>
<reference evidence="8 9" key="1">
    <citation type="submission" date="2024-07" db="EMBL/GenBank/DDBJ databases">
        <title>Section-level genome sequencing and comparative genomics of Aspergillus sections Usti and Cavernicolus.</title>
        <authorList>
            <consortium name="Lawrence Berkeley National Laboratory"/>
            <person name="Nybo J.L."/>
            <person name="Vesth T.C."/>
            <person name="Theobald S."/>
            <person name="Frisvad J.C."/>
            <person name="Larsen T.O."/>
            <person name="Kjaerboelling I."/>
            <person name="Rothschild-Mancinelli K."/>
            <person name="Lyhne E.K."/>
            <person name="Kogle M.E."/>
            <person name="Barry K."/>
            <person name="Clum A."/>
            <person name="Na H."/>
            <person name="Ledsgaard L."/>
            <person name="Lin J."/>
            <person name="Lipzen A."/>
            <person name="Kuo A."/>
            <person name="Riley R."/>
            <person name="Mondo S."/>
            <person name="Labutti K."/>
            <person name="Haridas S."/>
            <person name="Pangalinan J."/>
            <person name="Salamov A.A."/>
            <person name="Simmons B.A."/>
            <person name="Magnuson J.K."/>
            <person name="Chen J."/>
            <person name="Drula E."/>
            <person name="Henrissat B."/>
            <person name="Wiebenga A."/>
            <person name="Lubbers R.J."/>
            <person name="Gomes A.C."/>
            <person name="Makela M.R."/>
            <person name="Stajich J."/>
            <person name="Grigoriev I.V."/>
            <person name="Mortensen U.H."/>
            <person name="De Vries R.P."/>
            <person name="Baker S.E."/>
            <person name="Andersen M.R."/>
        </authorList>
    </citation>
    <scope>NUCLEOTIDE SEQUENCE [LARGE SCALE GENOMIC DNA]</scope>
    <source>
        <strain evidence="8 9">CBS 123904</strain>
    </source>
</reference>
<comment type="subcellular location">
    <subcellularLocation>
        <location evidence="1">Membrane</location>
        <topology evidence="1">Multi-pass membrane protein</topology>
    </subcellularLocation>
</comment>
<dbReference type="EMBL" id="JBFXLU010000149">
    <property type="protein sequence ID" value="KAL2838189.1"/>
    <property type="molecule type" value="Genomic_DNA"/>
</dbReference>
<feature type="transmembrane region" description="Helical" evidence="6">
    <location>
        <begin position="21"/>
        <end position="39"/>
    </location>
</feature>
<dbReference type="PANTHER" id="PTHR33048:SF108">
    <property type="entry name" value="INTEGRAL MEMBRANE PROTEIN"/>
    <property type="match status" value="1"/>
</dbReference>
<keyword evidence="3 6" id="KW-1133">Transmembrane helix</keyword>
<feature type="transmembrane region" description="Helical" evidence="6">
    <location>
        <begin position="110"/>
        <end position="133"/>
    </location>
</feature>
<name>A0ABR4JDS8_9EURO</name>
<comment type="similarity">
    <text evidence="5">Belongs to the SAT4 family.</text>
</comment>
<protein>
    <recommendedName>
        <fullName evidence="7">Rhodopsin domain-containing protein</fullName>
    </recommendedName>
</protein>
<feature type="transmembrane region" description="Helical" evidence="6">
    <location>
        <begin position="80"/>
        <end position="98"/>
    </location>
</feature>
<dbReference type="InterPro" id="IPR049326">
    <property type="entry name" value="Rhodopsin_dom_fungi"/>
</dbReference>
<dbReference type="Proteomes" id="UP001610446">
    <property type="component" value="Unassembled WGS sequence"/>
</dbReference>
<dbReference type="PANTHER" id="PTHR33048">
    <property type="entry name" value="PTH11-LIKE INTEGRAL MEMBRANE PROTEIN (AFU_ORTHOLOGUE AFUA_5G11245)"/>
    <property type="match status" value="1"/>
</dbReference>
<feature type="transmembrane region" description="Helical" evidence="6">
    <location>
        <begin position="153"/>
        <end position="181"/>
    </location>
</feature>